<dbReference type="PROSITE" id="PS50249">
    <property type="entry name" value="MPN"/>
    <property type="match status" value="1"/>
</dbReference>
<evidence type="ECO:0000256" key="5">
    <source>
        <dbReference type="ARBA" id="ARBA00023049"/>
    </source>
</evidence>
<dbReference type="Proteomes" id="UP000612349">
    <property type="component" value="Unassembled WGS sequence"/>
</dbReference>
<dbReference type="SUPFAM" id="SSF102712">
    <property type="entry name" value="JAB1/MPN domain"/>
    <property type="match status" value="1"/>
</dbReference>
<reference evidence="7" key="1">
    <citation type="journal article" date="2014" name="Int. J. Syst. Evol. Microbiol.">
        <title>Complete genome sequence of Corynebacterium casei LMG S-19264T (=DSM 44701T), isolated from a smear-ripened cheese.</title>
        <authorList>
            <consortium name="US DOE Joint Genome Institute (JGI-PGF)"/>
            <person name="Walter F."/>
            <person name="Albersmeier A."/>
            <person name="Kalinowski J."/>
            <person name="Ruckert C."/>
        </authorList>
    </citation>
    <scope>NUCLEOTIDE SEQUENCE</scope>
    <source>
        <strain evidence="7">CGMCC 1.15360</strain>
    </source>
</reference>
<organism evidence="7 8">
    <name type="scientific">Croceicoccus mobilis</name>
    <dbReference type="NCBI Taxonomy" id="1703339"/>
    <lineage>
        <taxon>Bacteria</taxon>
        <taxon>Pseudomonadati</taxon>
        <taxon>Pseudomonadota</taxon>
        <taxon>Alphaproteobacteria</taxon>
        <taxon>Sphingomonadales</taxon>
        <taxon>Erythrobacteraceae</taxon>
        <taxon>Croceicoccus</taxon>
    </lineage>
</organism>
<accession>A0A917DPC5</accession>
<dbReference type="GO" id="GO:0006508">
    <property type="term" value="P:proteolysis"/>
    <property type="evidence" value="ECO:0007669"/>
    <property type="project" value="UniProtKB-KW"/>
</dbReference>
<evidence type="ECO:0000313" key="8">
    <source>
        <dbReference type="Proteomes" id="UP000612349"/>
    </source>
</evidence>
<sequence length="157" mass="18040">MRQVWREGERWIEAFLVIRQLLADGMREKLVRSQLGADRRALEGYLLQTMCGLREEQMIAVFADTQRYVTAVEKVTDGELSHLNLSPRRLFFRAMTLNADRILIAHNHPSGIATPSQADIEQTQLLIRKADLLGITIEDHLIVGRREVFSMKDRGLI</sequence>
<dbReference type="PANTHER" id="PTHR30471:SF3">
    <property type="entry name" value="UPF0758 PROTEIN YEES-RELATED"/>
    <property type="match status" value="1"/>
</dbReference>
<dbReference type="Gene3D" id="3.40.140.10">
    <property type="entry name" value="Cytidine Deaminase, domain 2"/>
    <property type="match status" value="1"/>
</dbReference>
<dbReference type="Pfam" id="PF04002">
    <property type="entry name" value="RadC"/>
    <property type="match status" value="1"/>
</dbReference>
<keyword evidence="8" id="KW-1185">Reference proteome</keyword>
<dbReference type="InterPro" id="IPR020891">
    <property type="entry name" value="UPF0758_CS"/>
</dbReference>
<keyword evidence="5" id="KW-0482">Metalloprotease</keyword>
<keyword evidence="4" id="KW-0862">Zinc</keyword>
<reference evidence="7" key="2">
    <citation type="submission" date="2020-09" db="EMBL/GenBank/DDBJ databases">
        <authorList>
            <person name="Sun Q."/>
            <person name="Zhou Y."/>
        </authorList>
    </citation>
    <scope>NUCLEOTIDE SEQUENCE</scope>
    <source>
        <strain evidence="7">CGMCC 1.15360</strain>
    </source>
</reference>
<evidence type="ECO:0000313" key="7">
    <source>
        <dbReference type="EMBL" id="GGD57132.1"/>
    </source>
</evidence>
<keyword evidence="2" id="KW-0479">Metal-binding</keyword>
<dbReference type="PANTHER" id="PTHR30471">
    <property type="entry name" value="DNA REPAIR PROTEIN RADC"/>
    <property type="match status" value="1"/>
</dbReference>
<gene>
    <name evidence="7" type="ORF">GCM10010990_02960</name>
</gene>
<dbReference type="AlphaFoldDB" id="A0A917DPC5"/>
<dbReference type="InterPro" id="IPR001405">
    <property type="entry name" value="UPF0758"/>
</dbReference>
<feature type="domain" description="MPN" evidence="6">
    <location>
        <begin position="35"/>
        <end position="157"/>
    </location>
</feature>
<dbReference type="GO" id="GO:0008237">
    <property type="term" value="F:metallopeptidase activity"/>
    <property type="evidence" value="ECO:0007669"/>
    <property type="project" value="UniProtKB-KW"/>
</dbReference>
<dbReference type="EMBL" id="BMIP01000001">
    <property type="protein sequence ID" value="GGD57132.1"/>
    <property type="molecule type" value="Genomic_DNA"/>
</dbReference>
<dbReference type="GO" id="GO:0046872">
    <property type="term" value="F:metal ion binding"/>
    <property type="evidence" value="ECO:0007669"/>
    <property type="project" value="UniProtKB-KW"/>
</dbReference>
<evidence type="ECO:0000256" key="3">
    <source>
        <dbReference type="ARBA" id="ARBA00022801"/>
    </source>
</evidence>
<protein>
    <recommendedName>
        <fullName evidence="6">MPN domain-containing protein</fullName>
    </recommendedName>
</protein>
<dbReference type="CDD" id="cd08071">
    <property type="entry name" value="MPN_DUF2466"/>
    <property type="match status" value="1"/>
</dbReference>
<comment type="caution">
    <text evidence="7">The sequence shown here is derived from an EMBL/GenBank/DDBJ whole genome shotgun (WGS) entry which is preliminary data.</text>
</comment>
<proteinExistence type="predicted"/>
<dbReference type="InterPro" id="IPR037518">
    <property type="entry name" value="MPN"/>
</dbReference>
<evidence type="ECO:0000256" key="2">
    <source>
        <dbReference type="ARBA" id="ARBA00022723"/>
    </source>
</evidence>
<dbReference type="InterPro" id="IPR025657">
    <property type="entry name" value="RadC_JAB"/>
</dbReference>
<keyword evidence="1" id="KW-0645">Protease</keyword>
<evidence type="ECO:0000259" key="6">
    <source>
        <dbReference type="PROSITE" id="PS50249"/>
    </source>
</evidence>
<evidence type="ECO:0000256" key="1">
    <source>
        <dbReference type="ARBA" id="ARBA00022670"/>
    </source>
</evidence>
<dbReference type="PROSITE" id="PS01302">
    <property type="entry name" value="UPF0758"/>
    <property type="match status" value="1"/>
</dbReference>
<evidence type="ECO:0000256" key="4">
    <source>
        <dbReference type="ARBA" id="ARBA00022833"/>
    </source>
</evidence>
<name>A0A917DPC5_9SPHN</name>
<keyword evidence="3" id="KW-0378">Hydrolase</keyword>